<evidence type="ECO:0000256" key="1">
    <source>
        <dbReference type="SAM" id="Phobius"/>
    </source>
</evidence>
<protein>
    <submittedName>
        <fullName evidence="2">Uncharacterized protein</fullName>
    </submittedName>
</protein>
<comment type="caution">
    <text evidence="2">The sequence shown here is derived from an EMBL/GenBank/DDBJ whole genome shotgun (WGS) entry which is preliminary data.</text>
</comment>
<dbReference type="Proteomes" id="UP000664658">
    <property type="component" value="Unassembled WGS sequence"/>
</dbReference>
<reference evidence="2" key="1">
    <citation type="submission" date="2021-03" db="EMBL/GenBank/DDBJ databases">
        <title>Plesiomonas shigelloides zfcc0051, isolated from zebrafish feces.</title>
        <authorList>
            <person name="Vanderhoek Z."/>
            <person name="Gaulke C."/>
        </authorList>
    </citation>
    <scope>NUCLEOTIDE SEQUENCE</scope>
    <source>
        <strain evidence="2">Zfcc0051</strain>
    </source>
</reference>
<accession>A0A8I1W8G4</accession>
<gene>
    <name evidence="2" type="ORF">J2R62_15465</name>
</gene>
<evidence type="ECO:0000313" key="2">
    <source>
        <dbReference type="EMBL" id="MBO1109583.1"/>
    </source>
</evidence>
<feature type="transmembrane region" description="Helical" evidence="1">
    <location>
        <begin position="44"/>
        <end position="66"/>
    </location>
</feature>
<keyword evidence="1" id="KW-0812">Transmembrane</keyword>
<organism evidence="2 3">
    <name type="scientific">Plesiomonas shigelloides</name>
    <name type="common">Aeromonas shigelloides</name>
    <dbReference type="NCBI Taxonomy" id="703"/>
    <lineage>
        <taxon>Bacteria</taxon>
        <taxon>Pseudomonadati</taxon>
        <taxon>Pseudomonadota</taxon>
        <taxon>Gammaproteobacteria</taxon>
        <taxon>Enterobacterales</taxon>
        <taxon>Enterobacteriaceae</taxon>
        <taxon>Plesiomonas</taxon>
    </lineage>
</organism>
<sequence length="67" mass="6973">MAGIFFALSLLLMGIGFAHSGWLGMLGLALVAFAGTRKGAGDFSLLLGLMIIVGFVGGVIQILTWLF</sequence>
<keyword evidence="1" id="KW-1133">Transmembrane helix</keyword>
<dbReference type="EMBL" id="JAFNAA010000021">
    <property type="protein sequence ID" value="MBO1109583.1"/>
    <property type="molecule type" value="Genomic_DNA"/>
</dbReference>
<evidence type="ECO:0000313" key="3">
    <source>
        <dbReference type="Proteomes" id="UP000664658"/>
    </source>
</evidence>
<dbReference type="AlphaFoldDB" id="A0A8I1W8G4"/>
<proteinExistence type="predicted"/>
<name>A0A8I1W8G4_PLESH</name>
<dbReference type="RefSeq" id="WP_207542637.1">
    <property type="nucleotide sequence ID" value="NZ_JAFNAA010000021.1"/>
</dbReference>
<keyword evidence="1" id="KW-0472">Membrane</keyword>